<evidence type="ECO:0000256" key="8">
    <source>
        <dbReference type="ARBA" id="ARBA00048679"/>
    </source>
</evidence>
<dbReference type="GO" id="GO:0005524">
    <property type="term" value="F:ATP binding"/>
    <property type="evidence" value="ECO:0007669"/>
    <property type="project" value="UniProtKB-KW"/>
</dbReference>
<keyword evidence="4" id="KW-0547">Nucleotide-binding</keyword>
<evidence type="ECO:0000256" key="7">
    <source>
        <dbReference type="ARBA" id="ARBA00047899"/>
    </source>
</evidence>
<reference evidence="10 11" key="1">
    <citation type="submission" date="2016-03" db="EMBL/GenBank/DDBJ databases">
        <title>Whole genome sequencing of Grifola frondosa 9006-11.</title>
        <authorList>
            <person name="Min B."/>
            <person name="Park H."/>
            <person name="Kim J.-G."/>
            <person name="Cho H."/>
            <person name="Oh Y.-L."/>
            <person name="Kong W.-S."/>
            <person name="Choi I.-G."/>
        </authorList>
    </citation>
    <scope>NUCLEOTIDE SEQUENCE [LARGE SCALE GENOMIC DNA]</scope>
    <source>
        <strain evidence="10 11">9006-11</strain>
    </source>
</reference>
<evidence type="ECO:0000313" key="11">
    <source>
        <dbReference type="Proteomes" id="UP000092993"/>
    </source>
</evidence>
<keyword evidence="3" id="KW-0808">Transferase</keyword>
<comment type="catalytic activity">
    <reaction evidence="8">
        <text>L-seryl-[protein] + ATP = O-phospho-L-seryl-[protein] + ADP + H(+)</text>
        <dbReference type="Rhea" id="RHEA:17989"/>
        <dbReference type="Rhea" id="RHEA-COMP:9863"/>
        <dbReference type="Rhea" id="RHEA-COMP:11604"/>
        <dbReference type="ChEBI" id="CHEBI:15378"/>
        <dbReference type="ChEBI" id="CHEBI:29999"/>
        <dbReference type="ChEBI" id="CHEBI:30616"/>
        <dbReference type="ChEBI" id="CHEBI:83421"/>
        <dbReference type="ChEBI" id="CHEBI:456216"/>
        <dbReference type="EC" id="2.7.11.1"/>
    </reaction>
</comment>
<proteinExistence type="predicted"/>
<dbReference type="AlphaFoldDB" id="A0A1C7M7Z1"/>
<evidence type="ECO:0000259" key="9">
    <source>
        <dbReference type="PROSITE" id="PS50032"/>
    </source>
</evidence>
<sequence length="108" mass="12275">MQRSLHPLQKSLHSLVLLPKEQRLCSNTSRFRCKSSAGAVHPLPTGEVDPDIFESIGANSLAVRFDINIVKVPWLPLHGIQFRRASGDGWQYHIYGNCHNILKIYDIR</sequence>
<gene>
    <name evidence="10" type="ORF">A0H81_06822</name>
</gene>
<comment type="caution">
    <text evidence="10">The sequence shown here is derived from an EMBL/GenBank/DDBJ whole genome shotgun (WGS) entry which is preliminary data.</text>
</comment>
<dbReference type="Pfam" id="PF02149">
    <property type="entry name" value="KA1"/>
    <property type="match status" value="1"/>
</dbReference>
<dbReference type="OrthoDB" id="3265289at2759"/>
<dbReference type="SUPFAM" id="SSF103243">
    <property type="entry name" value="KA1-like"/>
    <property type="match status" value="1"/>
</dbReference>
<dbReference type="InterPro" id="IPR028375">
    <property type="entry name" value="KA1/Ssp2_C"/>
</dbReference>
<comment type="catalytic activity">
    <reaction evidence="7">
        <text>L-threonyl-[protein] + ATP = O-phospho-L-threonyl-[protein] + ADP + H(+)</text>
        <dbReference type="Rhea" id="RHEA:46608"/>
        <dbReference type="Rhea" id="RHEA-COMP:11060"/>
        <dbReference type="Rhea" id="RHEA-COMP:11605"/>
        <dbReference type="ChEBI" id="CHEBI:15378"/>
        <dbReference type="ChEBI" id="CHEBI:30013"/>
        <dbReference type="ChEBI" id="CHEBI:30616"/>
        <dbReference type="ChEBI" id="CHEBI:61977"/>
        <dbReference type="ChEBI" id="CHEBI:456216"/>
        <dbReference type="EC" id="2.7.11.1"/>
    </reaction>
</comment>
<evidence type="ECO:0000256" key="5">
    <source>
        <dbReference type="ARBA" id="ARBA00022777"/>
    </source>
</evidence>
<evidence type="ECO:0000256" key="6">
    <source>
        <dbReference type="ARBA" id="ARBA00022840"/>
    </source>
</evidence>
<dbReference type="Proteomes" id="UP000092993">
    <property type="component" value="Unassembled WGS sequence"/>
</dbReference>
<name>A0A1C7M7Z1_GRIFR</name>
<dbReference type="EC" id="2.7.11.1" evidence="1"/>
<accession>A0A1C7M7Z1</accession>
<organism evidence="10 11">
    <name type="scientific">Grifola frondosa</name>
    <name type="common">Maitake</name>
    <name type="synonym">Polyporus frondosus</name>
    <dbReference type="NCBI Taxonomy" id="5627"/>
    <lineage>
        <taxon>Eukaryota</taxon>
        <taxon>Fungi</taxon>
        <taxon>Dikarya</taxon>
        <taxon>Basidiomycota</taxon>
        <taxon>Agaricomycotina</taxon>
        <taxon>Agaricomycetes</taxon>
        <taxon>Polyporales</taxon>
        <taxon>Grifolaceae</taxon>
        <taxon>Grifola</taxon>
    </lineage>
</organism>
<evidence type="ECO:0000256" key="2">
    <source>
        <dbReference type="ARBA" id="ARBA00022527"/>
    </source>
</evidence>
<dbReference type="GO" id="GO:0004674">
    <property type="term" value="F:protein serine/threonine kinase activity"/>
    <property type="evidence" value="ECO:0007669"/>
    <property type="project" value="UniProtKB-KW"/>
</dbReference>
<evidence type="ECO:0000313" key="10">
    <source>
        <dbReference type="EMBL" id="OBZ72952.1"/>
    </source>
</evidence>
<evidence type="ECO:0000256" key="4">
    <source>
        <dbReference type="ARBA" id="ARBA00022741"/>
    </source>
</evidence>
<evidence type="ECO:0000256" key="1">
    <source>
        <dbReference type="ARBA" id="ARBA00012513"/>
    </source>
</evidence>
<keyword evidence="11" id="KW-1185">Reference proteome</keyword>
<dbReference type="InterPro" id="IPR001772">
    <property type="entry name" value="KA1_dom"/>
</dbReference>
<evidence type="ECO:0000256" key="3">
    <source>
        <dbReference type="ARBA" id="ARBA00022679"/>
    </source>
</evidence>
<protein>
    <recommendedName>
        <fullName evidence="1">non-specific serine/threonine protein kinase</fullName>
        <ecNumber evidence="1">2.7.11.1</ecNumber>
    </recommendedName>
</protein>
<keyword evidence="6" id="KW-0067">ATP-binding</keyword>
<dbReference type="EMBL" id="LUGG01000007">
    <property type="protein sequence ID" value="OBZ72952.1"/>
    <property type="molecule type" value="Genomic_DNA"/>
</dbReference>
<keyword evidence="5" id="KW-0418">Kinase</keyword>
<feature type="domain" description="KA1" evidence="9">
    <location>
        <begin position="56"/>
        <end position="104"/>
    </location>
</feature>
<keyword evidence="2" id="KW-0723">Serine/threonine-protein kinase</keyword>
<dbReference type="PROSITE" id="PS50032">
    <property type="entry name" value="KA1"/>
    <property type="match status" value="1"/>
</dbReference>
<dbReference type="STRING" id="5627.A0A1C7M7Z1"/>
<dbReference type="Gene3D" id="3.30.310.80">
    <property type="entry name" value="Kinase associated domain 1, KA1"/>
    <property type="match status" value="1"/>
</dbReference>